<sequence length="35" mass="4026">MGSPQVIRYSSIPILSYSIHFILLQHKLQSLRISV</sequence>
<evidence type="ECO:0000313" key="1">
    <source>
        <dbReference type="EMBL" id="VDD08639.1"/>
    </source>
</evidence>
<dbReference type="EMBL" id="LR031873">
    <property type="protein sequence ID" value="VDD08639.1"/>
    <property type="molecule type" value="Genomic_DNA"/>
</dbReference>
<name>A0A3P6CMB5_BRAOL</name>
<proteinExistence type="predicted"/>
<dbReference type="AlphaFoldDB" id="A0A3P6CMB5"/>
<organism evidence="1">
    <name type="scientific">Brassica oleracea</name>
    <name type="common">Wild cabbage</name>
    <dbReference type="NCBI Taxonomy" id="3712"/>
    <lineage>
        <taxon>Eukaryota</taxon>
        <taxon>Viridiplantae</taxon>
        <taxon>Streptophyta</taxon>
        <taxon>Embryophyta</taxon>
        <taxon>Tracheophyta</taxon>
        <taxon>Spermatophyta</taxon>
        <taxon>Magnoliopsida</taxon>
        <taxon>eudicotyledons</taxon>
        <taxon>Gunneridae</taxon>
        <taxon>Pentapetalae</taxon>
        <taxon>rosids</taxon>
        <taxon>malvids</taxon>
        <taxon>Brassicales</taxon>
        <taxon>Brassicaceae</taxon>
        <taxon>Brassiceae</taxon>
        <taxon>Brassica</taxon>
    </lineage>
</organism>
<accession>A0A3P6CMB5</accession>
<reference evidence="1" key="1">
    <citation type="submission" date="2018-11" db="EMBL/GenBank/DDBJ databases">
        <authorList>
            <consortium name="Genoscope - CEA"/>
            <person name="William W."/>
        </authorList>
    </citation>
    <scope>NUCLEOTIDE SEQUENCE</scope>
</reference>
<gene>
    <name evidence="1" type="ORF">BOLC4T24111H</name>
</gene>
<protein>
    <submittedName>
        <fullName evidence="1">Uncharacterized protein</fullName>
    </submittedName>
</protein>